<dbReference type="AlphaFoldDB" id="A0A1I7HMA1"/>
<dbReference type="CDD" id="cd07197">
    <property type="entry name" value="nitrilase"/>
    <property type="match status" value="1"/>
</dbReference>
<dbReference type="InterPro" id="IPR003010">
    <property type="entry name" value="C-N_Hydrolase"/>
</dbReference>
<dbReference type="PROSITE" id="PS50263">
    <property type="entry name" value="CN_HYDROLASE"/>
    <property type="match status" value="1"/>
</dbReference>
<proteinExistence type="predicted"/>
<gene>
    <name evidence="3" type="ORF">SAMN05216480_11012</name>
</gene>
<dbReference type="GO" id="GO:0050126">
    <property type="term" value="F:N-carbamoylputrescine amidase activity"/>
    <property type="evidence" value="ECO:0007669"/>
    <property type="project" value="TreeGrafter"/>
</dbReference>
<evidence type="ECO:0000313" key="4">
    <source>
        <dbReference type="Proteomes" id="UP000199138"/>
    </source>
</evidence>
<protein>
    <submittedName>
        <fullName evidence="3">Predicted amidohydrolase</fullName>
    </submittedName>
</protein>
<dbReference type="PANTHER" id="PTHR43674:SF2">
    <property type="entry name" value="BETA-UREIDOPROPIONASE"/>
    <property type="match status" value="1"/>
</dbReference>
<dbReference type="STRING" id="1224947.SAMN05216480_11012"/>
<organism evidence="3 4">
    <name type="scientific">Pustulibacterium marinum</name>
    <dbReference type="NCBI Taxonomy" id="1224947"/>
    <lineage>
        <taxon>Bacteria</taxon>
        <taxon>Pseudomonadati</taxon>
        <taxon>Bacteroidota</taxon>
        <taxon>Flavobacteriia</taxon>
        <taxon>Flavobacteriales</taxon>
        <taxon>Flavobacteriaceae</taxon>
        <taxon>Pustulibacterium</taxon>
    </lineage>
</organism>
<dbReference type="EMBL" id="FPBK01000010">
    <property type="protein sequence ID" value="SFU61556.1"/>
    <property type="molecule type" value="Genomic_DNA"/>
</dbReference>
<dbReference type="InterPro" id="IPR036526">
    <property type="entry name" value="C-N_Hydrolase_sf"/>
</dbReference>
<evidence type="ECO:0000256" key="1">
    <source>
        <dbReference type="ARBA" id="ARBA00022801"/>
    </source>
</evidence>
<dbReference type="Pfam" id="PF00795">
    <property type="entry name" value="CN_hydrolase"/>
    <property type="match status" value="1"/>
</dbReference>
<dbReference type="GO" id="GO:0033388">
    <property type="term" value="P:putrescine biosynthetic process from arginine"/>
    <property type="evidence" value="ECO:0007669"/>
    <property type="project" value="TreeGrafter"/>
</dbReference>
<keyword evidence="1 3" id="KW-0378">Hydrolase</keyword>
<dbReference type="InterPro" id="IPR050345">
    <property type="entry name" value="Aliph_Amidase/BUP"/>
</dbReference>
<reference evidence="3 4" key="1">
    <citation type="submission" date="2016-10" db="EMBL/GenBank/DDBJ databases">
        <authorList>
            <person name="de Groot N.N."/>
        </authorList>
    </citation>
    <scope>NUCLEOTIDE SEQUENCE [LARGE SCALE GENOMIC DNA]</scope>
    <source>
        <strain evidence="3 4">CGMCC 1.12333</strain>
    </source>
</reference>
<sequence length="234" mass="25744">MKIAIAQIKPKIGNVSSNTLKHLKQIMEAAVEEAQAIFFPELSLSGYDVKMAKSLAVELTDPIFDVFQHQSDDFQMTIAVGMPILEKKGVSISMVIFQPDSTRRRYAKQYLHDDEKPYFVAGNESILIEVEDNCKIVPAICYESLQADHLSAAVAQNASLYLASVAKSKEGVIKAAAIYEENASKYNIPIAMANCTGPCDTFTAGGNSGFWNEKGILQKKLNKMEEGILVFDIP</sequence>
<dbReference type="Gene3D" id="3.60.110.10">
    <property type="entry name" value="Carbon-nitrogen hydrolase"/>
    <property type="match status" value="1"/>
</dbReference>
<dbReference type="OrthoDB" id="9803818at2"/>
<keyword evidence="4" id="KW-1185">Reference proteome</keyword>
<evidence type="ECO:0000313" key="3">
    <source>
        <dbReference type="EMBL" id="SFU61556.1"/>
    </source>
</evidence>
<dbReference type="Proteomes" id="UP000199138">
    <property type="component" value="Unassembled WGS sequence"/>
</dbReference>
<feature type="domain" description="CN hydrolase" evidence="2">
    <location>
        <begin position="1"/>
        <end position="234"/>
    </location>
</feature>
<dbReference type="PANTHER" id="PTHR43674">
    <property type="entry name" value="NITRILASE C965.09-RELATED"/>
    <property type="match status" value="1"/>
</dbReference>
<accession>A0A1I7HMA1</accession>
<evidence type="ECO:0000259" key="2">
    <source>
        <dbReference type="PROSITE" id="PS50263"/>
    </source>
</evidence>
<dbReference type="SUPFAM" id="SSF56317">
    <property type="entry name" value="Carbon-nitrogen hydrolase"/>
    <property type="match status" value="1"/>
</dbReference>
<name>A0A1I7HMA1_9FLAO</name>
<dbReference type="RefSeq" id="WP_093025525.1">
    <property type="nucleotide sequence ID" value="NZ_FPBK01000010.1"/>
</dbReference>